<protein>
    <recommendedName>
        <fullName evidence="2">DUF6699 domain-containing protein</fullName>
    </recommendedName>
</protein>
<feature type="domain" description="DUF6699" evidence="2">
    <location>
        <begin position="227"/>
        <end position="338"/>
    </location>
</feature>
<dbReference type="EMBL" id="LN679111">
    <property type="protein sequence ID" value="CEL53243.1"/>
    <property type="molecule type" value="Genomic_DNA"/>
</dbReference>
<accession>A0A0B7FAJ6</accession>
<feature type="region of interest" description="Disordered" evidence="1">
    <location>
        <begin position="106"/>
        <end position="125"/>
    </location>
</feature>
<dbReference type="InterPro" id="IPR046522">
    <property type="entry name" value="DUF6699"/>
</dbReference>
<evidence type="ECO:0000313" key="3">
    <source>
        <dbReference type="EMBL" id="CEL53243.1"/>
    </source>
</evidence>
<evidence type="ECO:0000313" key="4">
    <source>
        <dbReference type="Proteomes" id="UP000059188"/>
    </source>
</evidence>
<feature type="compositionally biased region" description="Basic and acidic residues" evidence="1">
    <location>
        <begin position="90"/>
        <end position="100"/>
    </location>
</feature>
<proteinExistence type="predicted"/>
<feature type="region of interest" description="Disordered" evidence="1">
    <location>
        <begin position="80"/>
        <end position="100"/>
    </location>
</feature>
<evidence type="ECO:0000259" key="2">
    <source>
        <dbReference type="Pfam" id="PF20415"/>
    </source>
</evidence>
<reference evidence="3 4" key="1">
    <citation type="submission" date="2014-11" db="EMBL/GenBank/DDBJ databases">
        <authorList>
            <person name="Wibberg Daniel"/>
        </authorList>
    </citation>
    <scope>NUCLEOTIDE SEQUENCE [LARGE SCALE GENOMIC DNA]</scope>
    <source>
        <strain evidence="3">Rhizoctonia solani AG1-IB 7/3/14</strain>
    </source>
</reference>
<sequence length="367" mass="41183">MILTNLLCSYVGALRHWTTDRDNDLVEHKRTHNPSKMSLRPHYDLPNLESRNTQCPEIHHPRPTRPLAIRRVTIAAMAEASSHPTWSAKDVPENEKVTHSDENEVFVPEAGPRPPSAPAALNGLPAQPPLTIHPILTVPSALRSRSHIRLTWDVRFSPDVPPPSQVNRRDSTASHHSASTTQSWHSNPGATVPSLRTRSRSNTQPGTDLELASDMHARLNLNYNSHHVAEPPSPIQVNDGGTSQAFADHPMALEPATNPPRRRMLIICRDLLDWFIPIYALDPAIGCTVIDVVRGIYRALQKKVEITGHTRSVGDGTRAVRGWRRVEWLHDKTVFVCIGRDEALARRRVPRIPADEVFVLTLTRRRE</sequence>
<gene>
    <name evidence="3" type="ORF">RSOLAG1IB_06209</name>
</gene>
<evidence type="ECO:0000256" key="1">
    <source>
        <dbReference type="SAM" id="MobiDB-lite"/>
    </source>
</evidence>
<dbReference type="Proteomes" id="UP000059188">
    <property type="component" value="Unassembled WGS sequence"/>
</dbReference>
<dbReference type="AlphaFoldDB" id="A0A0B7FAJ6"/>
<organism evidence="3 4">
    <name type="scientific">Thanatephorus cucumeris (strain AG1-IB / isolate 7/3/14)</name>
    <name type="common">Lettuce bottom rot fungus</name>
    <name type="synonym">Rhizoctonia solani</name>
    <dbReference type="NCBI Taxonomy" id="1108050"/>
    <lineage>
        <taxon>Eukaryota</taxon>
        <taxon>Fungi</taxon>
        <taxon>Dikarya</taxon>
        <taxon>Basidiomycota</taxon>
        <taxon>Agaricomycotina</taxon>
        <taxon>Agaricomycetes</taxon>
        <taxon>Cantharellales</taxon>
        <taxon>Ceratobasidiaceae</taxon>
        <taxon>Rhizoctonia</taxon>
        <taxon>Rhizoctonia solani AG-1</taxon>
    </lineage>
</organism>
<feature type="compositionally biased region" description="Polar residues" evidence="1">
    <location>
        <begin position="194"/>
        <end position="206"/>
    </location>
</feature>
<feature type="compositionally biased region" description="Low complexity" evidence="1">
    <location>
        <begin position="174"/>
        <end position="186"/>
    </location>
</feature>
<feature type="region of interest" description="Disordered" evidence="1">
    <location>
        <begin position="155"/>
        <end position="208"/>
    </location>
</feature>
<dbReference type="OrthoDB" id="3172906at2759"/>
<keyword evidence="4" id="KW-1185">Reference proteome</keyword>
<name>A0A0B7FAJ6_THACB</name>
<dbReference type="Pfam" id="PF20415">
    <property type="entry name" value="DUF6699"/>
    <property type="match status" value="1"/>
</dbReference>